<evidence type="ECO:0000256" key="4">
    <source>
        <dbReference type="ARBA" id="ARBA00023136"/>
    </source>
</evidence>
<dbReference type="EMBL" id="FOKG01000001">
    <property type="protein sequence ID" value="SFA77614.1"/>
    <property type="molecule type" value="Genomic_DNA"/>
</dbReference>
<dbReference type="GO" id="GO:0000271">
    <property type="term" value="P:polysaccharide biosynthetic process"/>
    <property type="evidence" value="ECO:0007669"/>
    <property type="project" value="InterPro"/>
</dbReference>
<keyword evidence="3 5" id="KW-1133">Transmembrane helix</keyword>
<comment type="subcellular location">
    <subcellularLocation>
        <location evidence="1">Membrane</location>
        <topology evidence="1">Multi-pass membrane protein</topology>
    </subcellularLocation>
</comment>
<evidence type="ECO:0000313" key="7">
    <source>
        <dbReference type="EMBL" id="SFA77614.1"/>
    </source>
</evidence>
<name>A0A1I0VMG5_9PSEU</name>
<dbReference type="Pfam" id="PF04138">
    <property type="entry name" value="GtrA_DPMS_TM"/>
    <property type="match status" value="1"/>
</dbReference>
<feature type="transmembrane region" description="Helical" evidence="5">
    <location>
        <begin position="81"/>
        <end position="103"/>
    </location>
</feature>
<keyword evidence="4 5" id="KW-0472">Membrane</keyword>
<keyword evidence="8" id="KW-1185">Reference proteome</keyword>
<dbReference type="STRING" id="490629.SAMN05216266_101358"/>
<accession>A0A1I0VMG5</accession>
<organism evidence="7 8">
    <name type="scientific">Amycolatopsis marina</name>
    <dbReference type="NCBI Taxonomy" id="490629"/>
    <lineage>
        <taxon>Bacteria</taxon>
        <taxon>Bacillati</taxon>
        <taxon>Actinomycetota</taxon>
        <taxon>Actinomycetes</taxon>
        <taxon>Pseudonocardiales</taxon>
        <taxon>Pseudonocardiaceae</taxon>
        <taxon>Amycolatopsis</taxon>
    </lineage>
</organism>
<evidence type="ECO:0000256" key="2">
    <source>
        <dbReference type="ARBA" id="ARBA00022692"/>
    </source>
</evidence>
<dbReference type="GO" id="GO:0016020">
    <property type="term" value="C:membrane"/>
    <property type="evidence" value="ECO:0007669"/>
    <property type="project" value="UniProtKB-SubCell"/>
</dbReference>
<feature type="transmembrane region" description="Helical" evidence="5">
    <location>
        <begin position="12"/>
        <end position="34"/>
    </location>
</feature>
<feature type="transmembrane region" description="Helical" evidence="5">
    <location>
        <begin position="115"/>
        <end position="135"/>
    </location>
</feature>
<dbReference type="RefSeq" id="WP_091668410.1">
    <property type="nucleotide sequence ID" value="NZ_FOKG01000001.1"/>
</dbReference>
<proteinExistence type="predicted"/>
<gene>
    <name evidence="7" type="ORF">SAMN05216266_101358</name>
</gene>
<reference evidence="8" key="1">
    <citation type="submission" date="2016-10" db="EMBL/GenBank/DDBJ databases">
        <authorList>
            <person name="Varghese N."/>
            <person name="Submissions S."/>
        </authorList>
    </citation>
    <scope>NUCLEOTIDE SEQUENCE [LARGE SCALE GENOMIC DNA]</scope>
    <source>
        <strain evidence="8">CGMCC 4.3568</strain>
    </source>
</reference>
<dbReference type="AlphaFoldDB" id="A0A1I0VMG5"/>
<dbReference type="OrthoDB" id="5185562at2"/>
<sequence>MVPNRLRSARALLWGRYTAASVIAAAISEAAFLISYGLGALPVLASGIAWAAGAVPNYLLNRYWAWRRTGRADPGRELLPYAVIVIITAATAAAVTTVADAWLRDRIESHTWQVLLVGAVFLATYGFMFVLKFVLFNRYVFNGGQNGGADGATRTPATTSRS</sequence>
<keyword evidence="2 5" id="KW-0812">Transmembrane</keyword>
<feature type="domain" description="GtrA/DPMS transmembrane" evidence="6">
    <location>
        <begin position="16"/>
        <end position="141"/>
    </location>
</feature>
<evidence type="ECO:0000313" key="8">
    <source>
        <dbReference type="Proteomes" id="UP000243799"/>
    </source>
</evidence>
<evidence type="ECO:0000256" key="1">
    <source>
        <dbReference type="ARBA" id="ARBA00004141"/>
    </source>
</evidence>
<evidence type="ECO:0000259" key="6">
    <source>
        <dbReference type="Pfam" id="PF04138"/>
    </source>
</evidence>
<evidence type="ECO:0000256" key="5">
    <source>
        <dbReference type="SAM" id="Phobius"/>
    </source>
</evidence>
<feature type="transmembrane region" description="Helical" evidence="5">
    <location>
        <begin position="40"/>
        <end position="60"/>
    </location>
</feature>
<evidence type="ECO:0000256" key="3">
    <source>
        <dbReference type="ARBA" id="ARBA00022989"/>
    </source>
</evidence>
<dbReference type="Proteomes" id="UP000243799">
    <property type="component" value="Unassembled WGS sequence"/>
</dbReference>
<dbReference type="InterPro" id="IPR007267">
    <property type="entry name" value="GtrA_DPMS_TM"/>
</dbReference>
<protein>
    <submittedName>
        <fullName evidence="7">Flippase GtrA (Transmembrane translocase of bactoprenol-linked glucose)</fullName>
    </submittedName>
</protein>